<keyword evidence="2" id="KW-1185">Reference proteome</keyword>
<name>A0A165E1S8_9BASI</name>
<accession>A0A165E1S8</accession>
<organism evidence="1 2">
    <name type="scientific">Calocera cornea HHB12733</name>
    <dbReference type="NCBI Taxonomy" id="1353952"/>
    <lineage>
        <taxon>Eukaryota</taxon>
        <taxon>Fungi</taxon>
        <taxon>Dikarya</taxon>
        <taxon>Basidiomycota</taxon>
        <taxon>Agaricomycotina</taxon>
        <taxon>Dacrymycetes</taxon>
        <taxon>Dacrymycetales</taxon>
        <taxon>Dacrymycetaceae</taxon>
        <taxon>Calocera</taxon>
    </lineage>
</organism>
<dbReference type="InterPro" id="IPR007541">
    <property type="entry name" value="Uncharacterised_BSP"/>
</dbReference>
<dbReference type="AlphaFoldDB" id="A0A165E1S8"/>
<dbReference type="STRING" id="1353952.A0A165E1S8"/>
<dbReference type="Pfam" id="PF04450">
    <property type="entry name" value="BSP"/>
    <property type="match status" value="1"/>
</dbReference>
<proteinExistence type="predicted"/>
<reference evidence="1 2" key="1">
    <citation type="journal article" date="2016" name="Mol. Biol. Evol.">
        <title>Comparative Genomics of Early-Diverging Mushroom-Forming Fungi Provides Insights into the Origins of Lignocellulose Decay Capabilities.</title>
        <authorList>
            <person name="Nagy L.G."/>
            <person name="Riley R."/>
            <person name="Tritt A."/>
            <person name="Adam C."/>
            <person name="Daum C."/>
            <person name="Floudas D."/>
            <person name="Sun H."/>
            <person name="Yadav J.S."/>
            <person name="Pangilinan J."/>
            <person name="Larsson K.H."/>
            <person name="Matsuura K."/>
            <person name="Barry K."/>
            <person name="Labutti K."/>
            <person name="Kuo R."/>
            <person name="Ohm R.A."/>
            <person name="Bhattacharya S.S."/>
            <person name="Shirouzu T."/>
            <person name="Yoshinaga Y."/>
            <person name="Martin F.M."/>
            <person name="Grigoriev I.V."/>
            <person name="Hibbett D.S."/>
        </authorList>
    </citation>
    <scope>NUCLEOTIDE SEQUENCE [LARGE SCALE GENOMIC DNA]</scope>
    <source>
        <strain evidence="1 2">HHB12733</strain>
    </source>
</reference>
<evidence type="ECO:0000313" key="2">
    <source>
        <dbReference type="Proteomes" id="UP000076842"/>
    </source>
</evidence>
<dbReference type="PANTHER" id="PTHR33321:SF12">
    <property type="entry name" value="PLANT BASIC SECRETORY PROTEIN (BSP) FAMILY PROTEIN"/>
    <property type="match status" value="1"/>
</dbReference>
<sequence length="258" mass="27618">MPVLPLLRQLLPSTPAPTPAPTPAKPWEELAPLIAAASTTVALPSIAFTPGSVRAEVVTELLPEPVPFLEKASAFVLCVLGEAKDPPIRAVALRLSEGEGIAVTSGGVVTLFLPYFAQHRRTHSADEAARELLGVLLHELVHVYQHDGRGGMPGGVIEGVADFVRLRGGLGAPHWCRRRGGVWDAGYERTGYFLDWVEGRWPGFVRVLNGESRTGWDAAVFRVVTGQAVDALWERYQAELPEVEVGGGAAPARPTEAG</sequence>
<dbReference type="OrthoDB" id="891726at2759"/>
<dbReference type="Proteomes" id="UP000076842">
    <property type="component" value="Unassembled WGS sequence"/>
</dbReference>
<dbReference type="PANTHER" id="PTHR33321">
    <property type="match status" value="1"/>
</dbReference>
<dbReference type="InParanoid" id="A0A165E1S8"/>
<evidence type="ECO:0000313" key="1">
    <source>
        <dbReference type="EMBL" id="KZT53930.1"/>
    </source>
</evidence>
<dbReference type="EMBL" id="KV424025">
    <property type="protein sequence ID" value="KZT53930.1"/>
    <property type="molecule type" value="Genomic_DNA"/>
</dbReference>
<protein>
    <submittedName>
        <fullName evidence="1">BSP-domain-containing protein</fullName>
    </submittedName>
</protein>
<gene>
    <name evidence="1" type="ORF">CALCODRAFT_31454</name>
</gene>